<comment type="caution">
    <text evidence="9">The sequence shown here is derived from an EMBL/GenBank/DDBJ whole genome shotgun (WGS) entry which is preliminary data.</text>
</comment>
<dbReference type="InterPro" id="IPR001650">
    <property type="entry name" value="Helicase_C-like"/>
</dbReference>
<dbReference type="SMART" id="SM00490">
    <property type="entry name" value="HELICc"/>
    <property type="match status" value="1"/>
</dbReference>
<comment type="similarity">
    <text evidence="1">Belongs to the helicase family. RecQ subfamily.</text>
</comment>
<dbReference type="GO" id="GO:0000724">
    <property type="term" value="P:double-strand break repair via homologous recombination"/>
    <property type="evidence" value="ECO:0007669"/>
    <property type="project" value="TreeGrafter"/>
</dbReference>
<evidence type="ECO:0000259" key="7">
    <source>
        <dbReference type="PROSITE" id="PS51192"/>
    </source>
</evidence>
<dbReference type="GO" id="GO:0009378">
    <property type="term" value="F:four-way junction helicase activity"/>
    <property type="evidence" value="ECO:0007669"/>
    <property type="project" value="TreeGrafter"/>
</dbReference>
<dbReference type="InterPro" id="IPR027417">
    <property type="entry name" value="P-loop_NTPase"/>
</dbReference>
<dbReference type="PANTHER" id="PTHR13710:SF154">
    <property type="entry name" value="RECQ HELICASE, PUTATIVE (AFU_ORTHOLOGUE AFUA_6G14720)-RELATED"/>
    <property type="match status" value="1"/>
</dbReference>
<feature type="domain" description="Helicase ATP-binding" evidence="7">
    <location>
        <begin position="120"/>
        <end position="284"/>
    </location>
</feature>
<keyword evidence="9" id="KW-0378">Hydrolase</keyword>
<dbReference type="Pfam" id="PF00271">
    <property type="entry name" value="Helicase_C"/>
    <property type="match status" value="1"/>
</dbReference>
<dbReference type="Proteomes" id="UP000717696">
    <property type="component" value="Unassembled WGS sequence"/>
</dbReference>
<name>A0A9P9D2U8_9HYPO</name>
<dbReference type="Gene3D" id="3.40.50.300">
    <property type="entry name" value="P-loop containing nucleotide triphosphate hydrolases"/>
    <property type="match status" value="2"/>
</dbReference>
<dbReference type="OrthoDB" id="3522001at2759"/>
<dbReference type="InterPro" id="IPR011545">
    <property type="entry name" value="DEAD/DEAH_box_helicase_dom"/>
</dbReference>
<dbReference type="PROSITE" id="PS51192">
    <property type="entry name" value="HELICASE_ATP_BIND_1"/>
    <property type="match status" value="1"/>
</dbReference>
<dbReference type="EMBL" id="JAGMUU010000054">
    <property type="protein sequence ID" value="KAH7111688.1"/>
    <property type="molecule type" value="Genomic_DNA"/>
</dbReference>
<proteinExistence type="inferred from homology"/>
<dbReference type="PANTHER" id="PTHR13710">
    <property type="entry name" value="DNA HELICASE RECQ FAMILY MEMBER"/>
    <property type="match status" value="1"/>
</dbReference>
<dbReference type="EC" id="5.6.2.4" evidence="5"/>
<dbReference type="PROSITE" id="PS51194">
    <property type="entry name" value="HELICASE_CTER"/>
    <property type="match status" value="1"/>
</dbReference>
<evidence type="ECO:0000256" key="2">
    <source>
        <dbReference type="ARBA" id="ARBA00022741"/>
    </source>
</evidence>
<dbReference type="GO" id="GO:0005694">
    <property type="term" value="C:chromosome"/>
    <property type="evidence" value="ECO:0007669"/>
    <property type="project" value="TreeGrafter"/>
</dbReference>
<dbReference type="InterPro" id="IPR014001">
    <property type="entry name" value="Helicase_ATP-bd"/>
</dbReference>
<evidence type="ECO:0000313" key="10">
    <source>
        <dbReference type="Proteomes" id="UP000717696"/>
    </source>
</evidence>
<dbReference type="Pfam" id="PF00270">
    <property type="entry name" value="DEAD"/>
    <property type="match status" value="1"/>
</dbReference>
<feature type="region of interest" description="Disordered" evidence="6">
    <location>
        <begin position="498"/>
        <end position="527"/>
    </location>
</feature>
<dbReference type="SMART" id="SM00487">
    <property type="entry name" value="DEXDc"/>
    <property type="match status" value="1"/>
</dbReference>
<feature type="compositionally biased region" description="Acidic residues" evidence="6">
    <location>
        <begin position="498"/>
        <end position="508"/>
    </location>
</feature>
<gene>
    <name evidence="9" type="ORF">B0J13DRAFT_659585</name>
</gene>
<evidence type="ECO:0000313" key="9">
    <source>
        <dbReference type="EMBL" id="KAH7111688.1"/>
    </source>
</evidence>
<organism evidence="9 10">
    <name type="scientific">Dactylonectria estremocensis</name>
    <dbReference type="NCBI Taxonomy" id="1079267"/>
    <lineage>
        <taxon>Eukaryota</taxon>
        <taxon>Fungi</taxon>
        <taxon>Dikarya</taxon>
        <taxon>Ascomycota</taxon>
        <taxon>Pezizomycotina</taxon>
        <taxon>Sordariomycetes</taxon>
        <taxon>Hypocreomycetidae</taxon>
        <taxon>Hypocreales</taxon>
        <taxon>Nectriaceae</taxon>
        <taxon>Dactylonectria</taxon>
    </lineage>
</organism>
<evidence type="ECO:0000256" key="6">
    <source>
        <dbReference type="SAM" id="MobiDB-lite"/>
    </source>
</evidence>
<evidence type="ECO:0000256" key="3">
    <source>
        <dbReference type="ARBA" id="ARBA00022840"/>
    </source>
</evidence>
<dbReference type="GO" id="GO:0005737">
    <property type="term" value="C:cytoplasm"/>
    <property type="evidence" value="ECO:0007669"/>
    <property type="project" value="TreeGrafter"/>
</dbReference>
<keyword evidence="9" id="KW-0347">Helicase</keyword>
<evidence type="ECO:0000256" key="1">
    <source>
        <dbReference type="ARBA" id="ARBA00005446"/>
    </source>
</evidence>
<evidence type="ECO:0000256" key="4">
    <source>
        <dbReference type="ARBA" id="ARBA00034617"/>
    </source>
</evidence>
<dbReference type="AlphaFoldDB" id="A0A9P9D2U8"/>
<accession>A0A9P9D2U8</accession>
<keyword evidence="2" id="KW-0547">Nucleotide-binding</keyword>
<evidence type="ECO:0000259" key="8">
    <source>
        <dbReference type="PROSITE" id="PS51194"/>
    </source>
</evidence>
<keyword evidence="3" id="KW-0067">ATP-binding</keyword>
<protein>
    <recommendedName>
        <fullName evidence="5">DNA 3'-5' helicase</fullName>
        <ecNumber evidence="5">5.6.2.4</ecNumber>
    </recommendedName>
</protein>
<reference evidence="9" key="1">
    <citation type="journal article" date="2021" name="Nat. Commun.">
        <title>Genetic determinants of endophytism in the Arabidopsis root mycobiome.</title>
        <authorList>
            <person name="Mesny F."/>
            <person name="Miyauchi S."/>
            <person name="Thiergart T."/>
            <person name="Pickel B."/>
            <person name="Atanasova L."/>
            <person name="Karlsson M."/>
            <person name="Huettel B."/>
            <person name="Barry K.W."/>
            <person name="Haridas S."/>
            <person name="Chen C."/>
            <person name="Bauer D."/>
            <person name="Andreopoulos W."/>
            <person name="Pangilinan J."/>
            <person name="LaButti K."/>
            <person name="Riley R."/>
            <person name="Lipzen A."/>
            <person name="Clum A."/>
            <person name="Drula E."/>
            <person name="Henrissat B."/>
            <person name="Kohler A."/>
            <person name="Grigoriev I.V."/>
            <person name="Martin F.M."/>
            <person name="Hacquard S."/>
        </authorList>
    </citation>
    <scope>NUCLEOTIDE SEQUENCE</scope>
    <source>
        <strain evidence="9">MPI-CAGE-AT-0021</strain>
    </source>
</reference>
<keyword evidence="10" id="KW-1185">Reference proteome</keyword>
<sequence length="718" mass="79271">MTGEPVDCGGSWNIVWDLQATHGTRVALQHYAVHVGLPGRLQPEMIKTFREISRLWHQLDLAITTTTATTTGGAGGDIRSEPQTAPDAVKADVVIEDLGKLLGSGATWRSEKQAESMHAILDAKAGRNVISVLPTGAGKSILFMLPGIMKDTGTSIVVVPFVALIEDLMTRAREAGVDCIEFKTSISAGRESLPRAARLVVVSADVAQSAEFTAYADGLLAAGLLQRIFVDECHTIIMDASYRAKLAQLRGLHRYGCPLVLLTATLPFVLEDWFREEMLVPRATTQTIRDRTTKANCRYRVDQVPLRWGAVEERTVEMVRQLGSGMTGYQKGVVYCRSQKQCEAMAEEIGCDFHHSGMSEEDRRRVRTAWAEGQGHSHRWIVATTGLGTGIDIAGIVAVVHMEQPYGLVDFVQQSGRGGRRAGEVVQSVIVHDGRPPWAEPHSSFVDKVNRAQMEAFISTPGCRRAVIAAFMDGKAGETCRDVVGAVPCDHCGRVDEGDGDADADDSDGGNNGDNEGGNDSDNDSSVVVVRSPQDKARVWETFGKEEGMRIRTLLRWLDEVADECPVCHVRRHYRGIGFTEIPDQPRHEQMELWCDSIAGEDYEQVRRKVTFGPLACCFTCKLPLDWCEEARQEGGEGNGGQCVYKDKVLPVVLMALKSWRVRRLAEEQFGINTEDRDIYYQWLGGSRRFHGMNGTNALALWEAVLWEAYQGGSVWFR</sequence>
<feature type="domain" description="Helicase C-terminal" evidence="8">
    <location>
        <begin position="321"/>
        <end position="468"/>
    </location>
</feature>
<dbReference type="GO" id="GO:0043138">
    <property type="term" value="F:3'-5' DNA helicase activity"/>
    <property type="evidence" value="ECO:0007669"/>
    <property type="project" value="UniProtKB-EC"/>
</dbReference>
<dbReference type="SUPFAM" id="SSF52540">
    <property type="entry name" value="P-loop containing nucleoside triphosphate hydrolases"/>
    <property type="match status" value="1"/>
</dbReference>
<evidence type="ECO:0000256" key="5">
    <source>
        <dbReference type="ARBA" id="ARBA00034808"/>
    </source>
</evidence>
<dbReference type="GO" id="GO:0003676">
    <property type="term" value="F:nucleic acid binding"/>
    <property type="evidence" value="ECO:0007669"/>
    <property type="project" value="InterPro"/>
</dbReference>
<dbReference type="GO" id="GO:0005524">
    <property type="term" value="F:ATP binding"/>
    <property type="evidence" value="ECO:0007669"/>
    <property type="project" value="UniProtKB-KW"/>
</dbReference>
<comment type="catalytic activity">
    <reaction evidence="4">
        <text>Couples ATP hydrolysis with the unwinding of duplex DNA by translocating in the 3'-5' direction.</text>
        <dbReference type="EC" id="5.6.2.4"/>
    </reaction>
</comment>